<name>A0A6J5NAM3_9CAUD</name>
<proteinExistence type="predicted"/>
<dbReference type="EMBL" id="LR796582">
    <property type="protein sequence ID" value="CAB4152639.1"/>
    <property type="molecule type" value="Genomic_DNA"/>
</dbReference>
<sequence length="258" mass="28753">MSNIISSGAIEAALIQGDLSKLSQDQRLLYYKNVCESLGLNALTKPFEYIELNRKLVLYATRSCTDQLRKINKVSITIKSRELIGDIYVVTANGKDSSGREDESTGAVSIVGLKGDALANAYLKCETKAKRRVTLSLCGLGMLDETEIETIQDAKQPEAVIEKPKQIEPTKKVSFQDVKPDDDMLSHDPGLYKFTFGKYKGQSLLELDIYDLSNYVQYINKSAAESGKEIKGQVLEAMQYAETYLKSKEFGNNDVMNF</sequence>
<organism evidence="1">
    <name type="scientific">uncultured Caudovirales phage</name>
    <dbReference type="NCBI Taxonomy" id="2100421"/>
    <lineage>
        <taxon>Viruses</taxon>
        <taxon>Duplodnaviria</taxon>
        <taxon>Heunggongvirae</taxon>
        <taxon>Uroviricota</taxon>
        <taxon>Caudoviricetes</taxon>
        <taxon>Peduoviridae</taxon>
        <taxon>Maltschvirus</taxon>
        <taxon>Maltschvirus maltsch</taxon>
    </lineage>
</organism>
<reference evidence="1" key="1">
    <citation type="submission" date="2020-04" db="EMBL/GenBank/DDBJ databases">
        <authorList>
            <person name="Chiriac C."/>
            <person name="Salcher M."/>
            <person name="Ghai R."/>
            <person name="Kavagutti S V."/>
        </authorList>
    </citation>
    <scope>NUCLEOTIDE SEQUENCE</scope>
</reference>
<protein>
    <submittedName>
        <fullName evidence="1">Uncharacterized protein</fullName>
    </submittedName>
</protein>
<evidence type="ECO:0000313" key="1">
    <source>
        <dbReference type="EMBL" id="CAB4152639.1"/>
    </source>
</evidence>
<accession>A0A6J5NAM3</accession>
<gene>
    <name evidence="1" type="ORF">UFOVP610_22</name>
</gene>